<evidence type="ECO:0000256" key="10">
    <source>
        <dbReference type="SAM" id="MobiDB-lite"/>
    </source>
</evidence>
<evidence type="ECO:0000256" key="6">
    <source>
        <dbReference type="ARBA" id="ARBA00023136"/>
    </source>
</evidence>
<dbReference type="Proteomes" id="UP001318040">
    <property type="component" value="Chromosome 15"/>
</dbReference>
<feature type="transmembrane region" description="Helical" evidence="11">
    <location>
        <begin position="483"/>
        <end position="505"/>
    </location>
</feature>
<feature type="domain" description="FZ" evidence="13">
    <location>
        <begin position="27"/>
        <end position="140"/>
    </location>
</feature>
<dbReference type="CTD" id="7976"/>
<evidence type="ECO:0000313" key="16">
    <source>
        <dbReference type="RefSeq" id="XP_032810607.1"/>
    </source>
</evidence>
<dbReference type="Pfam" id="PF01392">
    <property type="entry name" value="Fz"/>
    <property type="match status" value="1"/>
</dbReference>
<protein>
    <submittedName>
        <fullName evidence="16 17">Frizzled-3 isoform X1</fullName>
    </submittedName>
</protein>
<evidence type="ECO:0000256" key="2">
    <source>
        <dbReference type="ARBA" id="ARBA00008077"/>
    </source>
</evidence>
<comment type="similarity">
    <text evidence="2">Belongs to the G-protein coupled receptor Fz/Smo family.</text>
</comment>
<feature type="transmembrane region" description="Helical" evidence="11">
    <location>
        <begin position="379"/>
        <end position="403"/>
    </location>
</feature>
<evidence type="ECO:0000256" key="11">
    <source>
        <dbReference type="SAM" id="Phobius"/>
    </source>
</evidence>
<keyword evidence="5 11" id="KW-1133">Transmembrane helix</keyword>
<evidence type="ECO:0000256" key="1">
    <source>
        <dbReference type="ARBA" id="ARBA00004141"/>
    </source>
</evidence>
<dbReference type="SMART" id="SM01330">
    <property type="entry name" value="Frizzled"/>
    <property type="match status" value="1"/>
</dbReference>
<evidence type="ECO:0000259" key="14">
    <source>
        <dbReference type="PROSITE" id="PS50261"/>
    </source>
</evidence>
<comment type="caution">
    <text evidence="9">Lacks conserved residue(s) required for the propagation of feature annotation.</text>
</comment>
<organism evidence="15 17">
    <name type="scientific">Petromyzon marinus</name>
    <name type="common">Sea lamprey</name>
    <dbReference type="NCBI Taxonomy" id="7757"/>
    <lineage>
        <taxon>Eukaryota</taxon>
        <taxon>Metazoa</taxon>
        <taxon>Chordata</taxon>
        <taxon>Craniata</taxon>
        <taxon>Vertebrata</taxon>
        <taxon>Cyclostomata</taxon>
        <taxon>Hyperoartia</taxon>
        <taxon>Petromyzontiformes</taxon>
        <taxon>Petromyzontidae</taxon>
        <taxon>Petromyzon</taxon>
    </lineage>
</organism>
<evidence type="ECO:0000256" key="3">
    <source>
        <dbReference type="ARBA" id="ARBA00022473"/>
    </source>
</evidence>
<dbReference type="Gene3D" id="1.20.1070.10">
    <property type="entry name" value="Rhodopsin 7-helix transmembrane proteins"/>
    <property type="match status" value="1"/>
</dbReference>
<feature type="transmembrane region" description="Helical" evidence="11">
    <location>
        <begin position="335"/>
        <end position="355"/>
    </location>
</feature>
<dbReference type="InterPro" id="IPR017981">
    <property type="entry name" value="GPCR_2-like_7TM"/>
</dbReference>
<sequence length="666" mass="72802">MERTALWLMLLLALVSCRPDAVSSHVHGAFVCEPIGLRLCQELPYNMTFMPNLLGHYDQQTAAVAMEPFHPLLKLECSPEARTFLCAMFAPACAPPGRVVPPCRALCGRVRDSCTELREVFGIPWPDEMDCGRLEECDEPYPMSPRPMVSGATPQTTQHSAQRDYGFWCPRELKVPSGLGYSFMGVPDCSPPCPNMYFSSGELELTRYLVGVMSVVCLVATTFTFLTFLLDRKRFRYPERPIIFYATCYVAVSLSFLVGFLLDDSAAACNAPGLAPGAAGTVTQGSRNNKACTAVFMLLYFSAMAGALWWVVLTITWFLAAGLKWGREAIEKRAAAFHALAWGPPAALTVALLALNKVEGDNLSGVCFAGLYDVTTLRYFVLAPLGACAAAGLSLLLAGIVSLNRVRLEMRHDGRNQTKLVKFMVRIGVFSVLYLVPQLALVACLVYEQASRAAWEATWLRDRCTEYRIPCPYQANQPKQRPALVLFLVKYFTTLVVGIPPAFWVGSRKTCLGWAAFLSGRRHKQAVVNESRRVLEESHDVCSQTLLASAPRKSRGTSTQGTSTHASSSNALEEATAPPPPPPGLCGSSKPSSQHSRVSGTHGKPPDASRHTPNSRRSATVLPSPARHNSCKSNSNSRELPGQPRHITLGANSPHHHHHHQDSTSA</sequence>
<dbReference type="PRINTS" id="PR00489">
    <property type="entry name" value="FRIZZLED"/>
</dbReference>
<evidence type="ECO:0000256" key="12">
    <source>
        <dbReference type="SAM" id="SignalP"/>
    </source>
</evidence>
<keyword evidence="6 11" id="KW-0472">Membrane</keyword>
<evidence type="ECO:0000313" key="17">
    <source>
        <dbReference type="RefSeq" id="XP_032810608.1"/>
    </source>
</evidence>
<feature type="compositionally biased region" description="Polar residues" evidence="10">
    <location>
        <begin position="589"/>
        <end position="599"/>
    </location>
</feature>
<proteinExistence type="inferred from homology"/>
<feature type="chain" id="PRO_5044709651" evidence="12">
    <location>
        <begin position="18"/>
        <end position="666"/>
    </location>
</feature>
<evidence type="ECO:0000313" key="15">
    <source>
        <dbReference type="Proteomes" id="UP001318040"/>
    </source>
</evidence>
<feature type="transmembrane region" description="Helical" evidence="11">
    <location>
        <begin position="242"/>
        <end position="262"/>
    </location>
</feature>
<feature type="signal peptide" evidence="12">
    <location>
        <begin position="1"/>
        <end position="17"/>
    </location>
</feature>
<keyword evidence="12" id="KW-0732">Signal</keyword>
<feature type="transmembrane region" description="Helical" evidence="11">
    <location>
        <begin position="208"/>
        <end position="230"/>
    </location>
</feature>
<evidence type="ECO:0000256" key="5">
    <source>
        <dbReference type="ARBA" id="ARBA00022989"/>
    </source>
</evidence>
<evidence type="ECO:0000256" key="4">
    <source>
        <dbReference type="ARBA" id="ARBA00022692"/>
    </source>
</evidence>
<accession>A0AAJ7WVW1</accession>
<dbReference type="GO" id="GO:0035567">
    <property type="term" value="P:non-canonical Wnt signaling pathway"/>
    <property type="evidence" value="ECO:0007669"/>
    <property type="project" value="TreeGrafter"/>
</dbReference>
<dbReference type="PROSITE" id="PS50038">
    <property type="entry name" value="FZ"/>
    <property type="match status" value="1"/>
</dbReference>
<dbReference type="RefSeq" id="XP_032810607.1">
    <property type="nucleotide sequence ID" value="XM_032954716.1"/>
</dbReference>
<keyword evidence="3" id="KW-0217">Developmental protein</keyword>
<dbReference type="Gene3D" id="1.10.2000.10">
    <property type="entry name" value="Frizzled cysteine-rich domain"/>
    <property type="match status" value="1"/>
</dbReference>
<dbReference type="GO" id="GO:0042813">
    <property type="term" value="F:Wnt receptor activity"/>
    <property type="evidence" value="ECO:0007669"/>
    <property type="project" value="TreeGrafter"/>
</dbReference>
<dbReference type="PANTHER" id="PTHR11309:SF22">
    <property type="entry name" value="FRIZZLED-3"/>
    <property type="match status" value="1"/>
</dbReference>
<keyword evidence="4 11" id="KW-0812">Transmembrane</keyword>
<dbReference type="Pfam" id="PF01534">
    <property type="entry name" value="Frizzled"/>
    <property type="match status" value="1"/>
</dbReference>
<dbReference type="InterPro" id="IPR020067">
    <property type="entry name" value="Frizzled_dom"/>
</dbReference>
<feature type="disulfide bond" evidence="9">
    <location>
        <begin position="40"/>
        <end position="86"/>
    </location>
</feature>
<feature type="transmembrane region" description="Helical" evidence="11">
    <location>
        <begin position="423"/>
        <end position="448"/>
    </location>
</feature>
<dbReference type="GO" id="GO:0060070">
    <property type="term" value="P:canonical Wnt signaling pathway"/>
    <property type="evidence" value="ECO:0007669"/>
    <property type="project" value="TreeGrafter"/>
</dbReference>
<dbReference type="KEGG" id="pmrn:116942604"/>
<dbReference type="PANTHER" id="PTHR11309">
    <property type="entry name" value="FRIZZLED"/>
    <property type="match status" value="1"/>
</dbReference>
<evidence type="ECO:0000256" key="9">
    <source>
        <dbReference type="PROSITE-ProRule" id="PRU00090"/>
    </source>
</evidence>
<feature type="disulfide bond" evidence="9">
    <location>
        <begin position="32"/>
        <end position="93"/>
    </location>
</feature>
<feature type="compositionally biased region" description="Polar residues" evidence="10">
    <location>
        <begin position="556"/>
        <end position="571"/>
    </location>
</feature>
<feature type="transmembrane region" description="Helical" evidence="11">
    <location>
        <begin position="297"/>
        <end position="323"/>
    </location>
</feature>
<feature type="domain" description="G-protein coupled receptors family 2 profile 2" evidence="14">
    <location>
        <begin position="203"/>
        <end position="513"/>
    </location>
</feature>
<dbReference type="PROSITE" id="PS50261">
    <property type="entry name" value="G_PROTEIN_RECEP_F2_4"/>
    <property type="match status" value="1"/>
</dbReference>
<evidence type="ECO:0000256" key="8">
    <source>
        <dbReference type="ARBA" id="ARBA00023170"/>
    </source>
</evidence>
<feature type="region of interest" description="Disordered" evidence="10">
    <location>
        <begin position="546"/>
        <end position="666"/>
    </location>
</feature>
<reference evidence="16 17" key="1">
    <citation type="submission" date="2025-04" db="UniProtKB">
        <authorList>
            <consortium name="RefSeq"/>
        </authorList>
    </citation>
    <scope>IDENTIFICATION</scope>
    <source>
        <tissue evidence="16 17">Sperm</tissue>
    </source>
</reference>
<evidence type="ECO:0000256" key="7">
    <source>
        <dbReference type="ARBA" id="ARBA00023157"/>
    </source>
</evidence>
<dbReference type="InterPro" id="IPR000539">
    <property type="entry name" value="Frizzled/Smoothened_7TM"/>
</dbReference>
<dbReference type="SUPFAM" id="SSF63501">
    <property type="entry name" value="Frizzled cysteine-rich domain"/>
    <property type="match status" value="1"/>
</dbReference>
<name>A0AAJ7WVW1_PETMA</name>
<gene>
    <name evidence="16 17" type="primary">FZD3</name>
</gene>
<dbReference type="InterPro" id="IPR015526">
    <property type="entry name" value="Frizzled/SFRP"/>
</dbReference>
<feature type="disulfide bond" evidence="9">
    <location>
        <begin position="107"/>
        <end position="131"/>
    </location>
</feature>
<dbReference type="SMART" id="SM00063">
    <property type="entry name" value="FRI"/>
    <property type="match status" value="1"/>
</dbReference>
<keyword evidence="7 9" id="KW-1015">Disulfide bond</keyword>
<dbReference type="InterPro" id="IPR036790">
    <property type="entry name" value="Frizzled_dom_sf"/>
</dbReference>
<evidence type="ECO:0000259" key="13">
    <source>
        <dbReference type="PROSITE" id="PS50038"/>
    </source>
</evidence>
<dbReference type="AlphaFoldDB" id="A0AAJ7WVW1"/>
<dbReference type="GO" id="GO:0017147">
    <property type="term" value="F:Wnt-protein binding"/>
    <property type="evidence" value="ECO:0007669"/>
    <property type="project" value="TreeGrafter"/>
</dbReference>
<dbReference type="RefSeq" id="XP_032810608.1">
    <property type="nucleotide sequence ID" value="XM_032954717.1"/>
</dbReference>
<dbReference type="GO" id="GO:0005886">
    <property type="term" value="C:plasma membrane"/>
    <property type="evidence" value="ECO:0007669"/>
    <property type="project" value="TreeGrafter"/>
</dbReference>
<comment type="subcellular location">
    <subcellularLocation>
        <location evidence="1">Membrane</location>
        <topology evidence="1">Multi-pass membrane protein</topology>
    </subcellularLocation>
</comment>
<keyword evidence="8" id="KW-0675">Receptor</keyword>
<keyword evidence="15" id="KW-1185">Reference proteome</keyword>
<dbReference type="PROSITE" id="PS51257">
    <property type="entry name" value="PROKAR_LIPOPROTEIN"/>
    <property type="match status" value="1"/>
</dbReference>